<proteinExistence type="predicted"/>
<sequence length="77" mass="8925">MNCCQFIVYIDGISLDFSTLLESLQEVMNALESIENNTLFRGRPCLHIEADQLQFFSDSCFRVEDIAEMYHCSKHTI</sequence>
<reference evidence="1" key="1">
    <citation type="submission" date="2017-05" db="UniProtKB">
        <authorList>
            <consortium name="EnsemblMetazoa"/>
        </authorList>
    </citation>
    <scope>IDENTIFICATION</scope>
</reference>
<dbReference type="OrthoDB" id="2686689at2759"/>
<name>A0A1X7UEB7_AMPQE</name>
<dbReference type="InParanoid" id="A0A1X7UEB7"/>
<dbReference type="AlphaFoldDB" id="A0A1X7UEB7"/>
<dbReference type="EnsemblMetazoa" id="Aqu2.1.25813_001">
    <property type="protein sequence ID" value="Aqu2.1.25813_001"/>
    <property type="gene ID" value="Aqu2.1.25813"/>
</dbReference>
<evidence type="ECO:0000313" key="1">
    <source>
        <dbReference type="EnsemblMetazoa" id="Aqu2.1.25813_001"/>
    </source>
</evidence>
<protein>
    <submittedName>
        <fullName evidence="1">Uncharacterized protein</fullName>
    </submittedName>
</protein>
<organism evidence="1">
    <name type="scientific">Amphimedon queenslandica</name>
    <name type="common">Sponge</name>
    <dbReference type="NCBI Taxonomy" id="400682"/>
    <lineage>
        <taxon>Eukaryota</taxon>
        <taxon>Metazoa</taxon>
        <taxon>Porifera</taxon>
        <taxon>Demospongiae</taxon>
        <taxon>Heteroscleromorpha</taxon>
        <taxon>Haplosclerida</taxon>
        <taxon>Niphatidae</taxon>
        <taxon>Amphimedon</taxon>
    </lineage>
</organism>
<accession>A0A1X7UEB7</accession>